<gene>
    <name evidence="2" type="ORF">K3166_06190</name>
</gene>
<feature type="transmembrane region" description="Helical" evidence="1">
    <location>
        <begin position="37"/>
        <end position="55"/>
    </location>
</feature>
<accession>A0ABX8ZH51</accession>
<evidence type="ECO:0000256" key="1">
    <source>
        <dbReference type="SAM" id="Phobius"/>
    </source>
</evidence>
<evidence type="ECO:0000313" key="2">
    <source>
        <dbReference type="EMBL" id="QZD88254.1"/>
    </source>
</evidence>
<keyword evidence="3" id="KW-1185">Reference proteome</keyword>
<protein>
    <submittedName>
        <fullName evidence="2">Uncharacterized protein</fullName>
    </submittedName>
</protein>
<dbReference type="Proteomes" id="UP000824280">
    <property type="component" value="Chromosome"/>
</dbReference>
<keyword evidence="1" id="KW-1133">Transmembrane helix</keyword>
<sequence length="58" mass="6128">MSGGMWAWAAISAALVIAYISGVRADGMTGGKLIKTAVIWVMIITGCYFLVSWLTGMS</sequence>
<dbReference type="RefSeq" id="WP_221423785.1">
    <property type="nucleotide sequence ID" value="NZ_CP081297.1"/>
</dbReference>
<evidence type="ECO:0000313" key="3">
    <source>
        <dbReference type="Proteomes" id="UP000824280"/>
    </source>
</evidence>
<name>A0ABX8ZH51_9SPHN</name>
<reference evidence="2 3" key="1">
    <citation type="submission" date="2021-08" db="EMBL/GenBank/DDBJ databases">
        <title>Comparative Genomics Analysis of the Genus Qipengyuania Reveals Extensive Genetic Diversity and Metabolic Versatility, Including the Description of Fifteen Novel Species.</title>
        <authorList>
            <person name="Liu Y."/>
        </authorList>
    </citation>
    <scope>NUCLEOTIDE SEQUENCE [LARGE SCALE GENOMIC DNA]</scope>
    <source>
        <strain evidence="2 3">1XM2-8</strain>
    </source>
</reference>
<organism evidence="2 3">
    <name type="scientific">Qipengyuania psychrotolerans</name>
    <dbReference type="NCBI Taxonomy" id="2867238"/>
    <lineage>
        <taxon>Bacteria</taxon>
        <taxon>Pseudomonadati</taxon>
        <taxon>Pseudomonadota</taxon>
        <taxon>Alphaproteobacteria</taxon>
        <taxon>Sphingomonadales</taxon>
        <taxon>Erythrobacteraceae</taxon>
        <taxon>Qipengyuania</taxon>
    </lineage>
</organism>
<dbReference type="EMBL" id="CP081297">
    <property type="protein sequence ID" value="QZD88254.1"/>
    <property type="molecule type" value="Genomic_DNA"/>
</dbReference>
<keyword evidence="1" id="KW-0812">Transmembrane</keyword>
<proteinExistence type="predicted"/>
<keyword evidence="1" id="KW-0472">Membrane</keyword>
<feature type="transmembrane region" description="Helical" evidence="1">
    <location>
        <begin position="6"/>
        <end position="25"/>
    </location>
</feature>